<evidence type="ECO:0008006" key="5">
    <source>
        <dbReference type="Google" id="ProtNLM"/>
    </source>
</evidence>
<dbReference type="PANTHER" id="PTHR16230">
    <property type="entry name" value="CAPPUCCINO"/>
    <property type="match status" value="1"/>
</dbReference>
<evidence type="ECO:0000313" key="4">
    <source>
        <dbReference type="Proteomes" id="UP001159427"/>
    </source>
</evidence>
<sequence>MADGGGEESLEGDSKKEEEVELDLAKCAKEFAQYCQVDVINESKAIEGTIEEMLVRLDEFSHLADTIRNDSSQSLIELMPQLHARSQELPTIFRRIDQLEAFVNVVKKNVDEVEESVVTAERELGSHTIQKVLSSIPGLRQMKQSPPKKDKNLSEWKPPVIFKTSDFFGPPSTKEQSTDNTHDPEKDTTVAVSANEQSQDSKVQLTDN</sequence>
<gene>
    <name evidence="3" type="ORF">PEVE_00002790</name>
</gene>
<evidence type="ECO:0000313" key="3">
    <source>
        <dbReference type="EMBL" id="CAH3158202.1"/>
    </source>
</evidence>
<accession>A0ABN8Q6S3</accession>
<feature type="coiled-coil region" evidence="1">
    <location>
        <begin position="96"/>
        <end position="123"/>
    </location>
</feature>
<feature type="region of interest" description="Disordered" evidence="2">
    <location>
        <begin position="136"/>
        <end position="208"/>
    </location>
</feature>
<dbReference type="InterPro" id="IPR024857">
    <property type="entry name" value="Cappuccino"/>
</dbReference>
<keyword evidence="4" id="KW-1185">Reference proteome</keyword>
<feature type="compositionally biased region" description="Polar residues" evidence="2">
    <location>
        <begin position="190"/>
        <end position="208"/>
    </location>
</feature>
<keyword evidence="1" id="KW-0175">Coiled coil</keyword>
<organism evidence="3 4">
    <name type="scientific">Porites evermanni</name>
    <dbReference type="NCBI Taxonomy" id="104178"/>
    <lineage>
        <taxon>Eukaryota</taxon>
        <taxon>Metazoa</taxon>
        <taxon>Cnidaria</taxon>
        <taxon>Anthozoa</taxon>
        <taxon>Hexacorallia</taxon>
        <taxon>Scleractinia</taxon>
        <taxon>Fungiina</taxon>
        <taxon>Poritidae</taxon>
        <taxon>Porites</taxon>
    </lineage>
</organism>
<comment type="caution">
    <text evidence="3">The sequence shown here is derived from an EMBL/GenBank/DDBJ whole genome shotgun (WGS) entry which is preliminary data.</text>
</comment>
<evidence type="ECO:0000256" key="1">
    <source>
        <dbReference type="SAM" id="Coils"/>
    </source>
</evidence>
<protein>
    <recommendedName>
        <fullName evidence="5">Biogenesis of lysosome-related organelles complex 1 subunit 4</fullName>
    </recommendedName>
</protein>
<dbReference type="PANTHER" id="PTHR16230:SF3">
    <property type="entry name" value="BIOGENESIS OF LYSOSOMAL ORGANELLES COMPLEX-1, SUBUNIT 4, CAPPUCCINO"/>
    <property type="match status" value="1"/>
</dbReference>
<reference evidence="3 4" key="1">
    <citation type="submission" date="2022-05" db="EMBL/GenBank/DDBJ databases">
        <authorList>
            <consortium name="Genoscope - CEA"/>
            <person name="William W."/>
        </authorList>
    </citation>
    <scope>NUCLEOTIDE SEQUENCE [LARGE SCALE GENOMIC DNA]</scope>
</reference>
<name>A0ABN8Q6S3_9CNID</name>
<evidence type="ECO:0000256" key="2">
    <source>
        <dbReference type="SAM" id="MobiDB-lite"/>
    </source>
</evidence>
<proteinExistence type="predicted"/>
<dbReference type="Proteomes" id="UP001159427">
    <property type="component" value="Unassembled WGS sequence"/>
</dbReference>
<dbReference type="EMBL" id="CALNXI010001164">
    <property type="protein sequence ID" value="CAH3158202.1"/>
    <property type="molecule type" value="Genomic_DNA"/>
</dbReference>
<feature type="compositionally biased region" description="Basic and acidic residues" evidence="2">
    <location>
        <begin position="176"/>
        <end position="188"/>
    </location>
</feature>